<feature type="transmembrane region" description="Helical" evidence="6">
    <location>
        <begin position="31"/>
        <end position="54"/>
    </location>
</feature>
<dbReference type="Gene3D" id="2.10.70.100">
    <property type="match status" value="1"/>
</dbReference>
<dbReference type="SMART" id="SM00387">
    <property type="entry name" value="HATPase_c"/>
    <property type="match status" value="1"/>
</dbReference>
<dbReference type="InterPro" id="IPR035965">
    <property type="entry name" value="PAS-like_dom_sf"/>
</dbReference>
<dbReference type="RefSeq" id="WP_155447248.1">
    <property type="nucleotide sequence ID" value="NZ_JAOQNR010000007.1"/>
</dbReference>
<evidence type="ECO:0000259" key="8">
    <source>
        <dbReference type="PROSITE" id="PS50112"/>
    </source>
</evidence>
<evidence type="ECO:0000256" key="2">
    <source>
        <dbReference type="ARBA" id="ARBA00012438"/>
    </source>
</evidence>
<dbReference type="PROSITE" id="PS50112">
    <property type="entry name" value="PAS"/>
    <property type="match status" value="1"/>
</dbReference>
<evidence type="ECO:0000259" key="7">
    <source>
        <dbReference type="PROSITE" id="PS50109"/>
    </source>
</evidence>
<comment type="caution">
    <text evidence="10">The sequence shown here is derived from an EMBL/GenBank/DDBJ whole genome shotgun (WGS) entry which is preliminary data.</text>
</comment>
<dbReference type="InterPro" id="IPR000700">
    <property type="entry name" value="PAS-assoc_C"/>
</dbReference>
<keyword evidence="3" id="KW-0597">Phosphoprotein</keyword>
<dbReference type="PRINTS" id="PR00344">
    <property type="entry name" value="BCTRLSENSOR"/>
</dbReference>
<dbReference type="PANTHER" id="PTHR43304">
    <property type="entry name" value="PHYTOCHROME-LIKE PROTEIN CPH1"/>
    <property type="match status" value="1"/>
</dbReference>
<evidence type="ECO:0000313" key="10">
    <source>
        <dbReference type="EMBL" id="MTV32558.1"/>
    </source>
</evidence>
<dbReference type="SUPFAM" id="SSF55785">
    <property type="entry name" value="PYP-like sensor domain (PAS domain)"/>
    <property type="match status" value="2"/>
</dbReference>
<dbReference type="Gene3D" id="3.30.565.10">
    <property type="entry name" value="Histidine kinase-like ATPase, C-terminal domain"/>
    <property type="match status" value="1"/>
</dbReference>
<dbReference type="InterPro" id="IPR003594">
    <property type="entry name" value="HATPase_dom"/>
</dbReference>
<keyword evidence="4" id="KW-0808">Transferase</keyword>
<dbReference type="OrthoDB" id="341208at2"/>
<organism evidence="10 11">
    <name type="scientific">Rhodoblastus acidophilus</name>
    <name type="common">Rhodopseudomonas acidophila</name>
    <dbReference type="NCBI Taxonomy" id="1074"/>
    <lineage>
        <taxon>Bacteria</taxon>
        <taxon>Pseudomonadati</taxon>
        <taxon>Pseudomonadota</taxon>
        <taxon>Alphaproteobacteria</taxon>
        <taxon>Hyphomicrobiales</taxon>
        <taxon>Rhodoblastaceae</taxon>
        <taxon>Rhodoblastus</taxon>
    </lineage>
</organism>
<accession>A0A6N8DQI4</accession>
<dbReference type="InterPro" id="IPR013767">
    <property type="entry name" value="PAS_fold"/>
</dbReference>
<dbReference type="Pfam" id="PF02518">
    <property type="entry name" value="HATPase_c"/>
    <property type="match status" value="1"/>
</dbReference>
<evidence type="ECO:0000313" key="11">
    <source>
        <dbReference type="Proteomes" id="UP000439113"/>
    </source>
</evidence>
<evidence type="ECO:0000259" key="9">
    <source>
        <dbReference type="PROSITE" id="PS50113"/>
    </source>
</evidence>
<dbReference type="InterPro" id="IPR000014">
    <property type="entry name" value="PAS"/>
</dbReference>
<feature type="domain" description="PAS" evidence="8">
    <location>
        <begin position="143"/>
        <end position="213"/>
    </location>
</feature>
<dbReference type="SMART" id="SM00388">
    <property type="entry name" value="HisKA"/>
    <property type="match status" value="1"/>
</dbReference>
<keyword evidence="6" id="KW-1133">Transmembrane helix</keyword>
<evidence type="ECO:0000256" key="5">
    <source>
        <dbReference type="ARBA" id="ARBA00022777"/>
    </source>
</evidence>
<feature type="domain" description="PAC" evidence="9">
    <location>
        <begin position="214"/>
        <end position="268"/>
    </location>
</feature>
<dbReference type="InterPro" id="IPR052162">
    <property type="entry name" value="Sensor_kinase/Photoreceptor"/>
</dbReference>
<feature type="transmembrane region" description="Helical" evidence="6">
    <location>
        <begin position="106"/>
        <end position="127"/>
    </location>
</feature>
<dbReference type="CDD" id="cd00130">
    <property type="entry name" value="PAS"/>
    <property type="match status" value="2"/>
</dbReference>
<evidence type="ECO:0000256" key="6">
    <source>
        <dbReference type="SAM" id="Phobius"/>
    </source>
</evidence>
<dbReference type="SMART" id="SM00091">
    <property type="entry name" value="PAS"/>
    <property type="match status" value="1"/>
</dbReference>
<dbReference type="Pfam" id="PF00512">
    <property type="entry name" value="HisKA"/>
    <property type="match status" value="1"/>
</dbReference>
<dbReference type="InterPro" id="IPR005467">
    <property type="entry name" value="His_kinase_dom"/>
</dbReference>
<dbReference type="EMBL" id="WNKS01000018">
    <property type="protein sequence ID" value="MTV32558.1"/>
    <property type="molecule type" value="Genomic_DNA"/>
</dbReference>
<dbReference type="PROSITE" id="PS50109">
    <property type="entry name" value="HIS_KIN"/>
    <property type="match status" value="1"/>
</dbReference>
<dbReference type="PANTHER" id="PTHR43304:SF1">
    <property type="entry name" value="PAC DOMAIN-CONTAINING PROTEIN"/>
    <property type="match status" value="1"/>
</dbReference>
<dbReference type="NCBIfam" id="TIGR00229">
    <property type="entry name" value="sensory_box"/>
    <property type="match status" value="2"/>
</dbReference>
<dbReference type="InterPro" id="IPR036097">
    <property type="entry name" value="HisK_dim/P_sf"/>
</dbReference>
<keyword evidence="5" id="KW-0418">Kinase</keyword>
<dbReference type="Gene3D" id="3.30.450.20">
    <property type="entry name" value="PAS domain"/>
    <property type="match status" value="2"/>
</dbReference>
<evidence type="ECO:0000256" key="3">
    <source>
        <dbReference type="ARBA" id="ARBA00022553"/>
    </source>
</evidence>
<dbReference type="Gene3D" id="1.10.287.130">
    <property type="match status" value="1"/>
</dbReference>
<gene>
    <name evidence="10" type="ORF">GJ654_16350</name>
</gene>
<protein>
    <recommendedName>
        <fullName evidence="2">histidine kinase</fullName>
        <ecNumber evidence="2">2.7.13.3</ecNumber>
    </recommendedName>
</protein>
<dbReference type="CDD" id="cd00082">
    <property type="entry name" value="HisKA"/>
    <property type="match status" value="1"/>
</dbReference>
<dbReference type="GO" id="GO:0006355">
    <property type="term" value="P:regulation of DNA-templated transcription"/>
    <property type="evidence" value="ECO:0007669"/>
    <property type="project" value="InterPro"/>
</dbReference>
<evidence type="ECO:0000256" key="1">
    <source>
        <dbReference type="ARBA" id="ARBA00000085"/>
    </source>
</evidence>
<dbReference type="AlphaFoldDB" id="A0A6N8DQI4"/>
<dbReference type="EC" id="2.7.13.3" evidence="2"/>
<proteinExistence type="predicted"/>
<keyword evidence="6" id="KW-0472">Membrane</keyword>
<dbReference type="GO" id="GO:0000155">
    <property type="term" value="F:phosphorelay sensor kinase activity"/>
    <property type="evidence" value="ECO:0007669"/>
    <property type="project" value="InterPro"/>
</dbReference>
<dbReference type="InterPro" id="IPR003661">
    <property type="entry name" value="HisK_dim/P_dom"/>
</dbReference>
<feature type="domain" description="Histidine kinase" evidence="7">
    <location>
        <begin position="415"/>
        <end position="629"/>
    </location>
</feature>
<dbReference type="InterPro" id="IPR001610">
    <property type="entry name" value="PAC"/>
</dbReference>
<dbReference type="SMART" id="SM00086">
    <property type="entry name" value="PAC"/>
    <property type="match status" value="2"/>
</dbReference>
<name>A0A6N8DQI4_RHOAC</name>
<dbReference type="InterPro" id="IPR036890">
    <property type="entry name" value="HATPase_C_sf"/>
</dbReference>
<dbReference type="SUPFAM" id="SSF55874">
    <property type="entry name" value="ATPase domain of HSP90 chaperone/DNA topoisomerase II/histidine kinase"/>
    <property type="match status" value="1"/>
</dbReference>
<feature type="domain" description="PAC" evidence="9">
    <location>
        <begin position="345"/>
        <end position="397"/>
    </location>
</feature>
<dbReference type="InterPro" id="IPR004358">
    <property type="entry name" value="Sig_transdc_His_kin-like_C"/>
</dbReference>
<feature type="transmembrane region" description="Helical" evidence="6">
    <location>
        <begin position="66"/>
        <end position="94"/>
    </location>
</feature>
<reference evidence="10 11" key="1">
    <citation type="submission" date="2019-11" db="EMBL/GenBank/DDBJ databases">
        <title>Whole-genome sequence of a Rhodoblastus acidophilus DSM 142.</title>
        <authorList>
            <person name="Kyndt J.A."/>
            <person name="Meyer T.E."/>
        </authorList>
    </citation>
    <scope>NUCLEOTIDE SEQUENCE [LARGE SCALE GENOMIC DNA]</scope>
    <source>
        <strain evidence="10 11">DSM 142</strain>
    </source>
</reference>
<sequence>MNAHFHLMEQAVAVKPPGPALPALIRWRAAVPAWLCILAGLALAGLAWAARIALFGDSAQSPYAAFYPLVSLAALCGPPLLGATAALASAAVALAFVVPARGGDDMAALALFMLNSALTVGLAEALVRVWSDRLARMARAHALEQLKSAIVESADDAIITKTLDGRITSWNPAAARIFGYDAQDMLGQPVTRLFPPEQIEQESAIIAHLRASGRAAHYKTRRVASDGRALDVAITISPLRDESGRLVGASKILRDITAEKQRGDALRASEERLRFALEGARAGAWNWDCGAMTSTWEQHFFALHGLDPEDHPPCFDTWLAAVVEEDRAQAEQAVRAALAPGAPDYHSEYRVRAPDGGVRWMETFGRVERDERGAPLRVSGISLDVSQRHAAWEAVEASNRDLQRANDSLKKFSYIAAHDLQEPLRKIQQFSELLSLDCGDEISVEAAYHLKVLSESAERSRVLINTLLDFSRAANRALKTASIDMDALMARVLQTCAIAVAEAGAQVRIAPLPPLCGDETLVEQLFLNLLTNALKYRRPRVAPEIVMTATQDEGRPVYRFSDNGVGIADGEQARVFEPFVRLREAERVKGAGIGLAICRTICDRHGWDISLRSEVGAGTTFSVALPAEARQAA</sequence>
<dbReference type="InterPro" id="IPR013655">
    <property type="entry name" value="PAS_fold_3"/>
</dbReference>
<dbReference type="Pfam" id="PF00989">
    <property type="entry name" value="PAS"/>
    <property type="match status" value="1"/>
</dbReference>
<comment type="catalytic activity">
    <reaction evidence="1">
        <text>ATP + protein L-histidine = ADP + protein N-phospho-L-histidine.</text>
        <dbReference type="EC" id="2.7.13.3"/>
    </reaction>
</comment>
<dbReference type="Pfam" id="PF08447">
    <property type="entry name" value="PAS_3"/>
    <property type="match status" value="1"/>
</dbReference>
<dbReference type="SUPFAM" id="SSF47384">
    <property type="entry name" value="Homodimeric domain of signal transducing histidine kinase"/>
    <property type="match status" value="1"/>
</dbReference>
<dbReference type="Proteomes" id="UP000439113">
    <property type="component" value="Unassembled WGS sequence"/>
</dbReference>
<dbReference type="PROSITE" id="PS50113">
    <property type="entry name" value="PAC"/>
    <property type="match status" value="2"/>
</dbReference>
<evidence type="ECO:0000256" key="4">
    <source>
        <dbReference type="ARBA" id="ARBA00022679"/>
    </source>
</evidence>
<keyword evidence="6" id="KW-0812">Transmembrane</keyword>